<evidence type="ECO:0000313" key="3">
    <source>
        <dbReference type="Proteomes" id="UP001063816"/>
    </source>
</evidence>
<dbReference type="CDD" id="cd00350">
    <property type="entry name" value="rubredoxin_like"/>
    <property type="match status" value="1"/>
</dbReference>
<evidence type="ECO:0000313" key="2">
    <source>
        <dbReference type="EMBL" id="MCU6666265.1"/>
    </source>
</evidence>
<dbReference type="Proteomes" id="UP001063816">
    <property type="component" value="Unassembled WGS sequence"/>
</dbReference>
<accession>A0A9J6Q5A8</accession>
<keyword evidence="3" id="KW-1185">Reference proteome</keyword>
<dbReference type="InterPro" id="IPR001279">
    <property type="entry name" value="Metallo-B-lactamas"/>
</dbReference>
<comment type="caution">
    <text evidence="2">The sequence shown here is derived from an EMBL/GenBank/DDBJ whole genome shotgun (WGS) entry which is preliminary data.</text>
</comment>
<dbReference type="InterPro" id="IPR036866">
    <property type="entry name" value="RibonucZ/Hydroxyglut_hydro"/>
</dbReference>
<protein>
    <submittedName>
        <fullName evidence="2">MBL fold metallo-hydrolase</fullName>
    </submittedName>
</protein>
<sequence length="269" mass="29558">MITLCQTCGTSYDGPTEPKRCPICEDERQYVPSTGQAWVAFDTLTATHTNKWQQLEPDLFGIKTVPGFAINQRAILLRTPQGNVLWDCIANLDSATHALVMALGGISAIALSHPHYYTTMQDWAAAFNAPVYLHASDREWVMRDSPALRFWEGDALEIAPTVTLLRLGGHFAGGTVLHWNRDRGVLLAGDILQVTPGKDAVSFMWSYPNMLPLPAATVSDITARLDGVRFSRLYGAFEGQNIPADAREIVMRSGQKYIACLNPGPVAKL</sequence>
<dbReference type="RefSeq" id="WP_271283789.1">
    <property type="nucleotide sequence ID" value="NZ_JAMGZK010000053.1"/>
</dbReference>
<dbReference type="AlphaFoldDB" id="A0A9J6Q5A8"/>
<dbReference type="SUPFAM" id="SSF56281">
    <property type="entry name" value="Metallo-hydrolase/oxidoreductase"/>
    <property type="match status" value="1"/>
</dbReference>
<dbReference type="EMBL" id="JAMGZK010000053">
    <property type="protein sequence ID" value="MCU6666265.1"/>
    <property type="molecule type" value="Genomic_DNA"/>
</dbReference>
<gene>
    <name evidence="2" type="ORF">M8014_18180</name>
</gene>
<feature type="domain" description="Metallo-beta-lactamase" evidence="1">
    <location>
        <begin position="71"/>
        <end position="232"/>
    </location>
</feature>
<proteinExistence type="predicted"/>
<dbReference type="Gene3D" id="3.60.15.10">
    <property type="entry name" value="Ribonuclease Z/Hydroxyacylglutathione hydrolase-like"/>
    <property type="match status" value="1"/>
</dbReference>
<dbReference type="SMART" id="SM00849">
    <property type="entry name" value="Lactamase_B"/>
    <property type="match status" value="1"/>
</dbReference>
<name>A0A9J6Q5A8_9ENTR</name>
<evidence type="ECO:0000259" key="1">
    <source>
        <dbReference type="SMART" id="SM00849"/>
    </source>
</evidence>
<dbReference type="PANTHER" id="PTHR36839">
    <property type="entry name" value="METALLO-BETA-LACTAMASE FAMILY PROTEIN (AFU_ORTHOLOGUE AFUA_5G12770)"/>
    <property type="match status" value="1"/>
</dbReference>
<reference evidence="2" key="1">
    <citation type="submission" date="2022-05" db="EMBL/GenBank/DDBJ databases">
        <title>Description of a novel species of Leclercia; Leclercia tamurae and the Proposal for a Novel Genus Silvania gen. nov. Containing Two Novel Species Silvania hatchlandensis sp. nov. and Silvania confinis sp. nov. Isolated from the Rhizosphere of Oak.</title>
        <authorList>
            <person name="Maddock D.W."/>
            <person name="Brady C.L."/>
            <person name="Denman S."/>
            <person name="Arnold D."/>
        </authorList>
    </citation>
    <scope>NUCLEOTIDE SEQUENCE</scope>
    <source>
        <strain evidence="2">H19S6</strain>
    </source>
</reference>
<dbReference type="PANTHER" id="PTHR36839:SF1">
    <property type="entry name" value="METALLO-BETA-LACTAMASE FAMILY PROTEIN (AFU_ORTHOLOGUE AFUA_5G12770)"/>
    <property type="match status" value="1"/>
</dbReference>
<organism evidence="2 3">
    <name type="scientific">Silvania hatchlandensis</name>
    <dbReference type="NCBI Taxonomy" id="2926469"/>
    <lineage>
        <taxon>Bacteria</taxon>
        <taxon>Pseudomonadati</taxon>
        <taxon>Pseudomonadota</taxon>
        <taxon>Gammaproteobacteria</taxon>
        <taxon>Enterobacterales</taxon>
        <taxon>Enterobacteriaceae</taxon>
        <taxon>Silvania</taxon>
    </lineage>
</organism>